<dbReference type="AlphaFoldDB" id="A0A401FUJ3"/>
<proteinExistence type="predicted"/>
<evidence type="ECO:0000313" key="2">
    <source>
        <dbReference type="Proteomes" id="UP000288096"/>
    </source>
</evidence>
<comment type="caution">
    <text evidence="1">The sequence shown here is derived from an EMBL/GenBank/DDBJ whole genome shotgun (WGS) entry which is preliminary data.</text>
</comment>
<accession>A0A401FUJ3</accession>
<dbReference type="RefSeq" id="WP_124328046.1">
    <property type="nucleotide sequence ID" value="NZ_BEXT01000001.1"/>
</dbReference>
<evidence type="ECO:0000313" key="1">
    <source>
        <dbReference type="EMBL" id="GBC60657.1"/>
    </source>
</evidence>
<organism evidence="1 2">
    <name type="scientific">Desulfonema ishimotonii</name>
    <dbReference type="NCBI Taxonomy" id="45657"/>
    <lineage>
        <taxon>Bacteria</taxon>
        <taxon>Pseudomonadati</taxon>
        <taxon>Thermodesulfobacteriota</taxon>
        <taxon>Desulfobacteria</taxon>
        <taxon>Desulfobacterales</taxon>
        <taxon>Desulfococcaceae</taxon>
        <taxon>Desulfonema</taxon>
    </lineage>
</organism>
<dbReference type="EMBL" id="BEXT01000001">
    <property type="protein sequence ID" value="GBC60657.1"/>
    <property type="molecule type" value="Genomic_DNA"/>
</dbReference>
<keyword evidence="2" id="KW-1185">Reference proteome</keyword>
<dbReference type="Proteomes" id="UP000288096">
    <property type="component" value="Unassembled WGS sequence"/>
</dbReference>
<name>A0A401FUJ3_9BACT</name>
<dbReference type="OrthoDB" id="5431741at2"/>
<reference evidence="2" key="1">
    <citation type="submission" date="2017-11" db="EMBL/GenBank/DDBJ databases">
        <authorList>
            <person name="Watanabe M."/>
            <person name="Kojima H."/>
        </authorList>
    </citation>
    <scope>NUCLEOTIDE SEQUENCE [LARGE SCALE GENOMIC DNA]</scope>
    <source>
        <strain evidence="2">Tokyo 01</strain>
    </source>
</reference>
<protein>
    <submittedName>
        <fullName evidence="1">Uncharacterized protein</fullName>
    </submittedName>
</protein>
<gene>
    <name evidence="1" type="ORF">DENIS_1614</name>
</gene>
<sequence>MMFQPIDGTLDAFDPPHEIEEVVELLEIDLPFRDKVVMGSLTEADLDHVYMSMNQIVGKEFNLPGGNPKLLTSCREFAYENEYDLDDPIMIIVRSLWEKIRKTHSLKMVK</sequence>
<reference evidence="2" key="2">
    <citation type="submission" date="2019-01" db="EMBL/GenBank/DDBJ databases">
        <title>Genome sequence of Desulfonema ishimotonii strain Tokyo 01.</title>
        <authorList>
            <person name="Fukui M."/>
        </authorList>
    </citation>
    <scope>NUCLEOTIDE SEQUENCE [LARGE SCALE GENOMIC DNA]</scope>
    <source>
        <strain evidence="2">Tokyo 01</strain>
    </source>
</reference>